<dbReference type="GO" id="GO:0005737">
    <property type="term" value="C:cytoplasm"/>
    <property type="evidence" value="ECO:0007669"/>
    <property type="project" value="UniProtKB-ARBA"/>
</dbReference>
<dbReference type="InterPro" id="IPR036390">
    <property type="entry name" value="WH_DNA-bd_sf"/>
</dbReference>
<evidence type="ECO:0000256" key="1">
    <source>
        <dbReference type="ARBA" id="ARBA00004123"/>
    </source>
</evidence>
<dbReference type="GO" id="GO:0005654">
    <property type="term" value="C:nucleoplasm"/>
    <property type="evidence" value="ECO:0007669"/>
    <property type="project" value="UniProtKB-ARBA"/>
</dbReference>
<dbReference type="EMBL" id="NKQK01000023">
    <property type="protein sequence ID" value="PSR96035.1"/>
    <property type="molecule type" value="Genomic_DNA"/>
</dbReference>
<reference evidence="7" key="2">
    <citation type="journal article" date="2018" name="BMC Genomics">
        <title>A manually annotated Actinidia chinensis var. chinensis (kiwifruit) genome highlights the challenges associated with draft genomes and gene prediction in plants.</title>
        <authorList>
            <person name="Pilkington S.M."/>
            <person name="Crowhurst R."/>
            <person name="Hilario E."/>
            <person name="Nardozza S."/>
            <person name="Fraser L."/>
            <person name="Peng Y."/>
            <person name="Gunaseelan K."/>
            <person name="Simpson R."/>
            <person name="Tahir J."/>
            <person name="Deroles S.C."/>
            <person name="Templeton K."/>
            <person name="Luo Z."/>
            <person name="Davy M."/>
            <person name="Cheng C."/>
            <person name="McNeilage M."/>
            <person name="Scaglione D."/>
            <person name="Liu Y."/>
            <person name="Zhang Q."/>
            <person name="Datson P."/>
            <person name="De Silva N."/>
            <person name="Gardiner S.E."/>
            <person name="Bassett H."/>
            <person name="Chagne D."/>
            <person name="McCallum J."/>
            <person name="Dzierzon H."/>
            <person name="Deng C."/>
            <person name="Wang Y.Y."/>
            <person name="Barron L."/>
            <person name="Manako K."/>
            <person name="Bowen J."/>
            <person name="Foster T.M."/>
            <person name="Erridge Z.A."/>
            <person name="Tiffin H."/>
            <person name="Waite C.N."/>
            <person name="Davies K.M."/>
            <person name="Grierson E.P."/>
            <person name="Laing W.A."/>
            <person name="Kirk R."/>
            <person name="Chen X."/>
            <person name="Wood M."/>
            <person name="Montefiori M."/>
            <person name="Brummell D.A."/>
            <person name="Schwinn K.E."/>
            <person name="Catanach A."/>
            <person name="Fullerton C."/>
            <person name="Li D."/>
            <person name="Meiyalaghan S."/>
            <person name="Nieuwenhuizen N."/>
            <person name="Read N."/>
            <person name="Prakash R."/>
            <person name="Hunter D."/>
            <person name="Zhang H."/>
            <person name="McKenzie M."/>
            <person name="Knabel M."/>
            <person name="Harris A."/>
            <person name="Allan A.C."/>
            <person name="Gleave A."/>
            <person name="Chen A."/>
            <person name="Janssen B.J."/>
            <person name="Plunkett B."/>
            <person name="Ampomah-Dwamena C."/>
            <person name="Voogd C."/>
            <person name="Leif D."/>
            <person name="Lafferty D."/>
            <person name="Souleyre E.J.F."/>
            <person name="Varkonyi-Gasic E."/>
            <person name="Gambi F."/>
            <person name="Hanley J."/>
            <person name="Yao J.L."/>
            <person name="Cheung J."/>
            <person name="David K.M."/>
            <person name="Warren B."/>
            <person name="Marsh K."/>
            <person name="Snowden K.C."/>
            <person name="Lin-Wang K."/>
            <person name="Brian L."/>
            <person name="Martinez-Sanchez M."/>
            <person name="Wang M."/>
            <person name="Ileperuma N."/>
            <person name="Macnee N."/>
            <person name="Campin R."/>
            <person name="McAtee P."/>
            <person name="Drummond R.S.M."/>
            <person name="Espley R.V."/>
            <person name="Ireland H.S."/>
            <person name="Wu R."/>
            <person name="Atkinson R.G."/>
            <person name="Karunairetnam S."/>
            <person name="Bulley S."/>
            <person name="Chunkath S."/>
            <person name="Hanley Z."/>
            <person name="Storey R."/>
            <person name="Thrimawithana A.H."/>
            <person name="Thomson S."/>
            <person name="David C."/>
            <person name="Testolin R."/>
            <person name="Huang H."/>
            <person name="Hellens R.P."/>
            <person name="Schaffer R.J."/>
        </authorList>
    </citation>
    <scope>NUCLEOTIDE SEQUENCE [LARGE SCALE GENOMIC DNA]</scope>
    <source>
        <strain evidence="7">cv. Red5</strain>
    </source>
</reference>
<dbReference type="SUPFAM" id="SSF46785">
    <property type="entry name" value="Winged helix' DNA-binding domain"/>
    <property type="match status" value="1"/>
</dbReference>
<dbReference type="Proteomes" id="UP000241394">
    <property type="component" value="Chromosome LG23"/>
</dbReference>
<evidence type="ECO:0000256" key="5">
    <source>
        <dbReference type="ARBA" id="ARBA00023242"/>
    </source>
</evidence>
<proteinExistence type="inferred from homology"/>
<reference evidence="6 7" key="1">
    <citation type="submission" date="2017-07" db="EMBL/GenBank/DDBJ databases">
        <title>An improved, manually edited Actinidia chinensis var. chinensis (kiwifruit) genome highlights the challenges associated with draft genomes and gene prediction in plants.</title>
        <authorList>
            <person name="Pilkington S."/>
            <person name="Crowhurst R."/>
            <person name="Hilario E."/>
            <person name="Nardozza S."/>
            <person name="Fraser L."/>
            <person name="Peng Y."/>
            <person name="Gunaseelan K."/>
            <person name="Simpson R."/>
            <person name="Tahir J."/>
            <person name="Deroles S."/>
            <person name="Templeton K."/>
            <person name="Luo Z."/>
            <person name="Davy M."/>
            <person name="Cheng C."/>
            <person name="Mcneilage M."/>
            <person name="Scaglione D."/>
            <person name="Liu Y."/>
            <person name="Zhang Q."/>
            <person name="Datson P."/>
            <person name="De Silva N."/>
            <person name="Gardiner S."/>
            <person name="Bassett H."/>
            <person name="Chagne D."/>
            <person name="Mccallum J."/>
            <person name="Dzierzon H."/>
            <person name="Deng C."/>
            <person name="Wang Y.-Y."/>
            <person name="Barron N."/>
            <person name="Manako K."/>
            <person name="Bowen J."/>
            <person name="Foster T."/>
            <person name="Erridge Z."/>
            <person name="Tiffin H."/>
            <person name="Waite C."/>
            <person name="Davies K."/>
            <person name="Grierson E."/>
            <person name="Laing W."/>
            <person name="Kirk R."/>
            <person name="Chen X."/>
            <person name="Wood M."/>
            <person name="Montefiori M."/>
            <person name="Brummell D."/>
            <person name="Schwinn K."/>
            <person name="Catanach A."/>
            <person name="Fullerton C."/>
            <person name="Li D."/>
            <person name="Meiyalaghan S."/>
            <person name="Nieuwenhuizen N."/>
            <person name="Read N."/>
            <person name="Prakash R."/>
            <person name="Hunter D."/>
            <person name="Zhang H."/>
            <person name="Mckenzie M."/>
            <person name="Knabel M."/>
            <person name="Harris A."/>
            <person name="Allan A."/>
            <person name="Chen A."/>
            <person name="Janssen B."/>
            <person name="Plunkett B."/>
            <person name="Dwamena C."/>
            <person name="Voogd C."/>
            <person name="Leif D."/>
            <person name="Lafferty D."/>
            <person name="Souleyre E."/>
            <person name="Varkonyi-Gasic E."/>
            <person name="Gambi F."/>
            <person name="Hanley J."/>
            <person name="Yao J.-L."/>
            <person name="Cheung J."/>
            <person name="David K."/>
            <person name="Warren B."/>
            <person name="Marsh K."/>
            <person name="Snowden K."/>
            <person name="Lin-Wang K."/>
            <person name="Brian L."/>
            <person name="Martinez-Sanchez M."/>
            <person name="Wang M."/>
            <person name="Ileperuma N."/>
            <person name="Macnee N."/>
            <person name="Campin R."/>
            <person name="Mcatee P."/>
            <person name="Drummond R."/>
            <person name="Espley R."/>
            <person name="Ireland H."/>
            <person name="Wu R."/>
            <person name="Atkinson R."/>
            <person name="Karunairetnam S."/>
            <person name="Bulley S."/>
            <person name="Chunkath S."/>
            <person name="Hanley Z."/>
            <person name="Storey R."/>
            <person name="Thrimawithana A."/>
            <person name="Thomson S."/>
            <person name="David C."/>
            <person name="Testolin R."/>
        </authorList>
    </citation>
    <scope>NUCLEOTIDE SEQUENCE [LARGE SCALE GENOMIC DNA]</scope>
    <source>
        <strain evidence="7">cv. Red5</strain>
        <tissue evidence="6">Young leaf</tissue>
    </source>
</reference>
<dbReference type="GO" id="GO:0005666">
    <property type="term" value="C:RNA polymerase III complex"/>
    <property type="evidence" value="ECO:0007669"/>
    <property type="project" value="InterPro"/>
</dbReference>
<dbReference type="FunFam" id="1.10.10.10:FF:000116">
    <property type="entry name" value="DNA-directed RNA polymerase III subunit RPC6"/>
    <property type="match status" value="1"/>
</dbReference>
<accession>A0A2R6PSH9</accession>
<evidence type="ECO:0000313" key="7">
    <source>
        <dbReference type="Proteomes" id="UP000241394"/>
    </source>
</evidence>
<dbReference type="InterPro" id="IPR016049">
    <property type="entry name" value="RNA_pol_Rpc34-like"/>
</dbReference>
<keyword evidence="5" id="KW-0539">Nucleus</keyword>
<organism evidence="6 7">
    <name type="scientific">Actinidia chinensis var. chinensis</name>
    <name type="common">Chinese soft-hair kiwi</name>
    <dbReference type="NCBI Taxonomy" id="1590841"/>
    <lineage>
        <taxon>Eukaryota</taxon>
        <taxon>Viridiplantae</taxon>
        <taxon>Streptophyta</taxon>
        <taxon>Embryophyta</taxon>
        <taxon>Tracheophyta</taxon>
        <taxon>Spermatophyta</taxon>
        <taxon>Magnoliopsida</taxon>
        <taxon>eudicotyledons</taxon>
        <taxon>Gunneridae</taxon>
        <taxon>Pentapetalae</taxon>
        <taxon>asterids</taxon>
        <taxon>Ericales</taxon>
        <taxon>Actinidiaceae</taxon>
        <taxon>Actinidia</taxon>
    </lineage>
</organism>
<dbReference type="GO" id="GO:0006383">
    <property type="term" value="P:transcription by RNA polymerase III"/>
    <property type="evidence" value="ECO:0007669"/>
    <property type="project" value="InterPro"/>
</dbReference>
<dbReference type="Gene3D" id="1.10.10.10">
    <property type="entry name" value="Winged helix-like DNA-binding domain superfamily/Winged helix DNA-binding domain"/>
    <property type="match status" value="1"/>
</dbReference>
<comment type="caution">
    <text evidence="6">The sequence shown here is derived from an EMBL/GenBank/DDBJ whole genome shotgun (WGS) entry which is preliminary data.</text>
</comment>
<dbReference type="STRING" id="1590841.A0A2R6PSH9"/>
<dbReference type="InterPro" id="IPR007832">
    <property type="entry name" value="RNA_pol_Rpc34"/>
</dbReference>
<dbReference type="OrthoDB" id="613763at2759"/>
<comment type="subcellular location">
    <subcellularLocation>
        <location evidence="1">Nucleus</location>
    </subcellularLocation>
</comment>
<keyword evidence="4" id="KW-0804">Transcription</keyword>
<protein>
    <submittedName>
        <fullName evidence="6">DNA-directed RNA polymerase III subunit rpc6</fullName>
    </submittedName>
</protein>
<dbReference type="InterPro" id="IPR036388">
    <property type="entry name" value="WH-like_DNA-bd_sf"/>
</dbReference>
<name>A0A2R6PSH9_ACTCC</name>
<evidence type="ECO:0000256" key="3">
    <source>
        <dbReference type="ARBA" id="ARBA00022478"/>
    </source>
</evidence>
<dbReference type="OMA" id="VGTTKKC"/>
<evidence type="ECO:0000256" key="4">
    <source>
        <dbReference type="ARBA" id="ARBA00023163"/>
    </source>
</evidence>
<dbReference type="Pfam" id="PF05158">
    <property type="entry name" value="RNA_pol_Rpc34"/>
    <property type="match status" value="2"/>
</dbReference>
<evidence type="ECO:0000313" key="6">
    <source>
        <dbReference type="EMBL" id="PSR96035.1"/>
    </source>
</evidence>
<dbReference type="FunCoup" id="A0A2R6PSH9">
    <property type="interactions" value="4432"/>
</dbReference>
<gene>
    <name evidence="6" type="ORF">CEY00_Acc22170</name>
</gene>
<keyword evidence="7" id="KW-1185">Reference proteome</keyword>
<dbReference type="InParanoid" id="A0A2R6PSH9"/>
<sequence>MSRSQETLSLKRKRPEPNALALTPENVLLNLIKSKGDMGIWKADMKRETNLSEPVVTKALKALQGRNLIKEVVNIQNKGRKHYMAAEFEPSKELTGGAWYTEGNLDKDFIDILKKSCSKIIGKFKVATAQGVYDFCKDNKIISVDITTQQILEILRSMVLDNEIVEVKSTGLGEFHKIPVGTVCYRTASGMGLGQGPKVGAMASIPCGACPRINQCTPDGIISPKTCKYYQKWLDFGI</sequence>
<dbReference type="Gramene" id="PSR96035">
    <property type="protein sequence ID" value="PSR96035"/>
    <property type="gene ID" value="CEY00_Acc22170"/>
</dbReference>
<comment type="similarity">
    <text evidence="2">Belongs to the eukaryotic RPC34/RPC39 RNA polymerase subunit family.</text>
</comment>
<dbReference type="AlphaFoldDB" id="A0A2R6PSH9"/>
<dbReference type="PANTHER" id="PTHR12780">
    <property type="entry name" value="RNA POLYMERASE III DNA DIRECTED , 39KD SUBUNIT-RELATED"/>
    <property type="match status" value="1"/>
</dbReference>
<evidence type="ECO:0000256" key="2">
    <source>
        <dbReference type="ARBA" id="ARBA00011038"/>
    </source>
</evidence>
<keyword evidence="3 6" id="KW-0240">DNA-directed RNA polymerase</keyword>